<sequence>MSKVSDDYHDYVFKDGKLLGQFDDMYRHSREVPWHQDKTANQVFVDLDIAILKHFLPELGIRSICDLGCGLGYVAARLYAELSPLVAGLDVTGIDVSSEAAARARLLHPQLSFHGIDILRDDISPWQGRFDLLYVKDVLWYVALDAGQFFDRARELLKPGGAIYMLQSVPDRPSFVGSDIFPTTFSIAEFLSKDFESIYVSSTYEINSNRVVGNYEKDKYLRFLGRKASH</sequence>
<name>W0SK00_9PROT</name>
<dbReference type="HOGENOM" id="CLU_1266407_0_0_4"/>
<dbReference type="GO" id="GO:0008168">
    <property type="term" value="F:methyltransferase activity"/>
    <property type="evidence" value="ECO:0007669"/>
    <property type="project" value="UniProtKB-KW"/>
</dbReference>
<dbReference type="PANTHER" id="PTHR43464:SF92">
    <property type="entry name" value="SLR1071 PROTEIN"/>
    <property type="match status" value="1"/>
</dbReference>
<dbReference type="Pfam" id="PF08242">
    <property type="entry name" value="Methyltransf_12"/>
    <property type="match status" value="1"/>
</dbReference>
<proteinExistence type="predicted"/>
<keyword evidence="3" id="KW-1185">Reference proteome</keyword>
<dbReference type="CDD" id="cd02440">
    <property type="entry name" value="AdoMet_MTases"/>
    <property type="match status" value="1"/>
</dbReference>
<dbReference type="Gene3D" id="3.40.50.150">
    <property type="entry name" value="Vaccinia Virus protein VP39"/>
    <property type="match status" value="1"/>
</dbReference>
<dbReference type="GO" id="GO:0032259">
    <property type="term" value="P:methylation"/>
    <property type="evidence" value="ECO:0007669"/>
    <property type="project" value="UniProtKB-KW"/>
</dbReference>
<evidence type="ECO:0000313" key="2">
    <source>
        <dbReference type="EMBL" id="BAO31141.1"/>
    </source>
</evidence>
<dbReference type="InterPro" id="IPR013217">
    <property type="entry name" value="Methyltransf_12"/>
</dbReference>
<dbReference type="Proteomes" id="UP000031637">
    <property type="component" value="Chromosome"/>
</dbReference>
<dbReference type="OrthoDB" id="6681190at2"/>
<accession>W0SK00</accession>
<organism evidence="2 3">
    <name type="scientific">Sulfuritalea hydrogenivorans sk43H</name>
    <dbReference type="NCBI Taxonomy" id="1223802"/>
    <lineage>
        <taxon>Bacteria</taxon>
        <taxon>Pseudomonadati</taxon>
        <taxon>Pseudomonadota</taxon>
        <taxon>Betaproteobacteria</taxon>
        <taxon>Nitrosomonadales</taxon>
        <taxon>Sterolibacteriaceae</taxon>
        <taxon>Sulfuritalea</taxon>
    </lineage>
</organism>
<keyword evidence="2" id="KW-0489">Methyltransferase</keyword>
<gene>
    <name evidence="2" type="ORF">SUTH_03371</name>
</gene>
<evidence type="ECO:0000259" key="1">
    <source>
        <dbReference type="Pfam" id="PF08242"/>
    </source>
</evidence>
<evidence type="ECO:0000313" key="3">
    <source>
        <dbReference type="Proteomes" id="UP000031637"/>
    </source>
</evidence>
<dbReference type="EMBL" id="AP012547">
    <property type="protein sequence ID" value="BAO31141.1"/>
    <property type="molecule type" value="Genomic_DNA"/>
</dbReference>
<dbReference type="RefSeq" id="WP_052473735.1">
    <property type="nucleotide sequence ID" value="NZ_AP012547.1"/>
</dbReference>
<dbReference type="PANTHER" id="PTHR43464">
    <property type="entry name" value="METHYLTRANSFERASE"/>
    <property type="match status" value="1"/>
</dbReference>
<dbReference type="AlphaFoldDB" id="W0SK00"/>
<dbReference type="KEGG" id="shd:SUTH_03371"/>
<dbReference type="SUPFAM" id="SSF53335">
    <property type="entry name" value="S-adenosyl-L-methionine-dependent methyltransferases"/>
    <property type="match status" value="1"/>
</dbReference>
<dbReference type="InterPro" id="IPR029063">
    <property type="entry name" value="SAM-dependent_MTases_sf"/>
</dbReference>
<dbReference type="STRING" id="1223802.SUTH_03371"/>
<keyword evidence="2" id="KW-0808">Transferase</keyword>
<protein>
    <submittedName>
        <fullName evidence="2">Methyltransferase family protein</fullName>
    </submittedName>
</protein>
<feature type="domain" description="Methyltransferase type 12" evidence="1">
    <location>
        <begin position="66"/>
        <end position="162"/>
    </location>
</feature>
<reference evidence="2 3" key="1">
    <citation type="journal article" date="2014" name="Syst. Appl. Microbiol.">
        <title>Complete genomes of freshwater sulfur oxidizers Sulfuricella denitrificans skB26 and Sulfuritalea hydrogenivorans sk43H: genetic insights into the sulfur oxidation pathway of betaproteobacteria.</title>
        <authorList>
            <person name="Watanabe T."/>
            <person name="Kojima H."/>
            <person name="Fukui M."/>
        </authorList>
    </citation>
    <scope>NUCLEOTIDE SEQUENCE [LARGE SCALE GENOMIC DNA]</scope>
    <source>
        <strain evidence="2">DSM22779</strain>
    </source>
</reference>